<accession>A0A8X6T360</accession>
<evidence type="ECO:0000313" key="1">
    <source>
        <dbReference type="EMBL" id="GFY19101.1"/>
    </source>
</evidence>
<keyword evidence="2" id="KW-1185">Reference proteome</keyword>
<dbReference type="AlphaFoldDB" id="A0A8X6T360"/>
<evidence type="ECO:0000313" key="2">
    <source>
        <dbReference type="Proteomes" id="UP000887159"/>
    </source>
</evidence>
<reference evidence="1" key="1">
    <citation type="submission" date="2020-08" db="EMBL/GenBank/DDBJ databases">
        <title>Multicomponent nature underlies the extraordinary mechanical properties of spider dragline silk.</title>
        <authorList>
            <person name="Kono N."/>
            <person name="Nakamura H."/>
            <person name="Mori M."/>
            <person name="Yoshida Y."/>
            <person name="Ohtoshi R."/>
            <person name="Malay A.D."/>
            <person name="Moran D.A.P."/>
            <person name="Tomita M."/>
            <person name="Numata K."/>
            <person name="Arakawa K."/>
        </authorList>
    </citation>
    <scope>NUCLEOTIDE SEQUENCE</scope>
</reference>
<dbReference type="Proteomes" id="UP000887159">
    <property type="component" value="Unassembled WGS sequence"/>
</dbReference>
<dbReference type="EMBL" id="BMAU01021350">
    <property type="protein sequence ID" value="GFY19101.1"/>
    <property type="molecule type" value="Genomic_DNA"/>
</dbReference>
<name>A0A8X6T360_TRICX</name>
<organism evidence="1 2">
    <name type="scientific">Trichonephila clavipes</name>
    <name type="common">Golden silk orbweaver</name>
    <name type="synonym">Nephila clavipes</name>
    <dbReference type="NCBI Taxonomy" id="2585209"/>
    <lineage>
        <taxon>Eukaryota</taxon>
        <taxon>Metazoa</taxon>
        <taxon>Ecdysozoa</taxon>
        <taxon>Arthropoda</taxon>
        <taxon>Chelicerata</taxon>
        <taxon>Arachnida</taxon>
        <taxon>Araneae</taxon>
        <taxon>Araneomorphae</taxon>
        <taxon>Entelegynae</taxon>
        <taxon>Araneoidea</taxon>
        <taxon>Nephilidae</taxon>
        <taxon>Trichonephila</taxon>
    </lineage>
</organism>
<comment type="caution">
    <text evidence="1">The sequence shown here is derived from an EMBL/GenBank/DDBJ whole genome shotgun (WGS) entry which is preliminary data.</text>
</comment>
<protein>
    <submittedName>
        <fullName evidence="1">Uncharacterized protein</fullName>
    </submittedName>
</protein>
<sequence length="178" mass="20293">MYKQVESLTLNLQGAFSPLKERSEDRYMCCVFIPFKEEKDGGLRSFLVYGQFTCSLIKALAGPFAITSLKGGIRGQPRVYGFFFVSVSTIDPGGKSQFIPVTQNPNDKMLLFGRARYSGYPPNDTLNPLRIYQQVLLDFTQDKLVILMLNCLSLRAHQTDFDDVIYKIVRYSCCQRRS</sequence>
<gene>
    <name evidence="1" type="ORF">TNCV_3877891</name>
</gene>
<proteinExistence type="predicted"/>